<accession>A0AAD7R050</accession>
<dbReference type="Proteomes" id="UP001221898">
    <property type="component" value="Unassembled WGS sequence"/>
</dbReference>
<protein>
    <submittedName>
        <fullName evidence="1">Uncharacterized protein</fullName>
    </submittedName>
</protein>
<organism evidence="1 2">
    <name type="scientific">Aldrovandia affinis</name>
    <dbReference type="NCBI Taxonomy" id="143900"/>
    <lineage>
        <taxon>Eukaryota</taxon>
        <taxon>Metazoa</taxon>
        <taxon>Chordata</taxon>
        <taxon>Craniata</taxon>
        <taxon>Vertebrata</taxon>
        <taxon>Euteleostomi</taxon>
        <taxon>Actinopterygii</taxon>
        <taxon>Neopterygii</taxon>
        <taxon>Teleostei</taxon>
        <taxon>Notacanthiformes</taxon>
        <taxon>Halosauridae</taxon>
        <taxon>Aldrovandia</taxon>
    </lineage>
</organism>
<comment type="caution">
    <text evidence="1">The sequence shown here is derived from an EMBL/GenBank/DDBJ whole genome shotgun (WGS) entry which is preliminary data.</text>
</comment>
<evidence type="ECO:0000313" key="2">
    <source>
        <dbReference type="Proteomes" id="UP001221898"/>
    </source>
</evidence>
<dbReference type="EMBL" id="JAINUG010002451">
    <property type="protein sequence ID" value="KAJ8349176.1"/>
    <property type="molecule type" value="Genomic_DNA"/>
</dbReference>
<keyword evidence="2" id="KW-1185">Reference proteome</keyword>
<reference evidence="1" key="1">
    <citation type="journal article" date="2023" name="Science">
        <title>Genome structures resolve the early diversification of teleost fishes.</title>
        <authorList>
            <person name="Parey E."/>
            <person name="Louis A."/>
            <person name="Montfort J."/>
            <person name="Bouchez O."/>
            <person name="Roques C."/>
            <person name="Iampietro C."/>
            <person name="Lluch J."/>
            <person name="Castinel A."/>
            <person name="Donnadieu C."/>
            <person name="Desvignes T."/>
            <person name="Floi Bucao C."/>
            <person name="Jouanno E."/>
            <person name="Wen M."/>
            <person name="Mejri S."/>
            <person name="Dirks R."/>
            <person name="Jansen H."/>
            <person name="Henkel C."/>
            <person name="Chen W.J."/>
            <person name="Zahm M."/>
            <person name="Cabau C."/>
            <person name="Klopp C."/>
            <person name="Thompson A.W."/>
            <person name="Robinson-Rechavi M."/>
            <person name="Braasch I."/>
            <person name="Lecointre G."/>
            <person name="Bobe J."/>
            <person name="Postlethwait J.H."/>
            <person name="Berthelot C."/>
            <person name="Roest Crollius H."/>
            <person name="Guiguen Y."/>
        </authorList>
    </citation>
    <scope>NUCLEOTIDE SEQUENCE</scope>
    <source>
        <strain evidence="1">NC1722</strain>
    </source>
</reference>
<sequence length="152" mass="16815">MRSCNVFPRVRSSAGFSDRLRISPSLAVRQLLNFRNASSHEHLKAAGVRLDPGKDSCGVCPHDHSGHLQRELSDQQICQLSASKGSTQLQPRNRELALGSHSGPGCQEGHLHVPRPASSVRRYPTLPYAHWEASQKMCTSRLLAAWSRARLT</sequence>
<dbReference type="AlphaFoldDB" id="A0AAD7R050"/>
<gene>
    <name evidence="1" type="ORF">AAFF_G00184340</name>
</gene>
<proteinExistence type="predicted"/>
<evidence type="ECO:0000313" key="1">
    <source>
        <dbReference type="EMBL" id="KAJ8349176.1"/>
    </source>
</evidence>
<name>A0AAD7R050_9TELE</name>